<dbReference type="PROSITE" id="PS01117">
    <property type="entry name" value="HTH_MARR_1"/>
    <property type="match status" value="1"/>
</dbReference>
<keyword evidence="1" id="KW-0805">Transcription regulation</keyword>
<dbReference type="InterPro" id="IPR039422">
    <property type="entry name" value="MarR/SlyA-like"/>
</dbReference>
<dbReference type="SMART" id="SM00347">
    <property type="entry name" value="HTH_MARR"/>
    <property type="match status" value="1"/>
</dbReference>
<protein>
    <recommendedName>
        <fullName evidence="4">HTH marR-type domain-containing protein</fullName>
    </recommendedName>
</protein>
<keyword evidence="2" id="KW-0238">DNA-binding</keyword>
<keyword evidence="3" id="KW-0804">Transcription</keyword>
<organism evidence="5 6">
    <name type="scientific">Microbacterium deminutum</name>
    <dbReference type="NCBI Taxonomy" id="344164"/>
    <lineage>
        <taxon>Bacteria</taxon>
        <taxon>Bacillati</taxon>
        <taxon>Actinomycetota</taxon>
        <taxon>Actinomycetes</taxon>
        <taxon>Micrococcales</taxon>
        <taxon>Microbacteriaceae</taxon>
        <taxon>Microbacterium</taxon>
    </lineage>
</organism>
<dbReference type="SUPFAM" id="SSF46785">
    <property type="entry name" value="Winged helix' DNA-binding domain"/>
    <property type="match status" value="1"/>
</dbReference>
<keyword evidence="6" id="KW-1185">Reference proteome</keyword>
<dbReference type="InterPro" id="IPR036388">
    <property type="entry name" value="WH-like_DNA-bd_sf"/>
</dbReference>
<sequence length="151" mass="16798">MADNPETHASVGAWAKRYHLANRAAIESILRPYDLGSTQWAVVYQLAHDGAMVQRDLGRILNIERATLSAIVTTLVRKGLVEQRADTVDQRQRILELTEAGRNLWANLPDPVAVSQAMSFEDADPDDLAVAVRVLQRATERLTQQLQQPST</sequence>
<dbReference type="RefSeq" id="WP_344091446.1">
    <property type="nucleotide sequence ID" value="NZ_BAAAOG010000001.1"/>
</dbReference>
<dbReference type="PANTHER" id="PTHR33164">
    <property type="entry name" value="TRANSCRIPTIONAL REGULATOR, MARR FAMILY"/>
    <property type="match status" value="1"/>
</dbReference>
<dbReference type="PANTHER" id="PTHR33164:SF43">
    <property type="entry name" value="HTH-TYPE TRANSCRIPTIONAL REPRESSOR YETL"/>
    <property type="match status" value="1"/>
</dbReference>
<comment type="caution">
    <text evidence="5">The sequence shown here is derived from an EMBL/GenBank/DDBJ whole genome shotgun (WGS) entry which is preliminary data.</text>
</comment>
<dbReference type="InterPro" id="IPR036390">
    <property type="entry name" value="WH_DNA-bd_sf"/>
</dbReference>
<accession>A0ABN2QAV4</accession>
<evidence type="ECO:0000256" key="1">
    <source>
        <dbReference type="ARBA" id="ARBA00023015"/>
    </source>
</evidence>
<dbReference type="PROSITE" id="PS50995">
    <property type="entry name" value="HTH_MARR_2"/>
    <property type="match status" value="1"/>
</dbReference>
<dbReference type="InterPro" id="IPR023187">
    <property type="entry name" value="Tscrpt_reg_MarR-type_CS"/>
</dbReference>
<dbReference type="Pfam" id="PF12802">
    <property type="entry name" value="MarR_2"/>
    <property type="match status" value="1"/>
</dbReference>
<gene>
    <name evidence="5" type="ORF">GCM10009776_08250</name>
</gene>
<evidence type="ECO:0000313" key="5">
    <source>
        <dbReference type="EMBL" id="GAA1948581.1"/>
    </source>
</evidence>
<evidence type="ECO:0000256" key="3">
    <source>
        <dbReference type="ARBA" id="ARBA00023163"/>
    </source>
</evidence>
<feature type="domain" description="HTH marR-type" evidence="4">
    <location>
        <begin position="1"/>
        <end position="140"/>
    </location>
</feature>
<evidence type="ECO:0000256" key="2">
    <source>
        <dbReference type="ARBA" id="ARBA00023125"/>
    </source>
</evidence>
<dbReference type="Gene3D" id="1.10.10.10">
    <property type="entry name" value="Winged helix-like DNA-binding domain superfamily/Winged helix DNA-binding domain"/>
    <property type="match status" value="1"/>
</dbReference>
<evidence type="ECO:0000259" key="4">
    <source>
        <dbReference type="PROSITE" id="PS50995"/>
    </source>
</evidence>
<proteinExistence type="predicted"/>
<dbReference type="Proteomes" id="UP001499933">
    <property type="component" value="Unassembled WGS sequence"/>
</dbReference>
<dbReference type="InterPro" id="IPR000835">
    <property type="entry name" value="HTH_MarR-typ"/>
</dbReference>
<evidence type="ECO:0000313" key="6">
    <source>
        <dbReference type="Proteomes" id="UP001499933"/>
    </source>
</evidence>
<reference evidence="5 6" key="1">
    <citation type="journal article" date="2019" name="Int. J. Syst. Evol. Microbiol.">
        <title>The Global Catalogue of Microorganisms (GCM) 10K type strain sequencing project: providing services to taxonomists for standard genome sequencing and annotation.</title>
        <authorList>
            <consortium name="The Broad Institute Genomics Platform"/>
            <consortium name="The Broad Institute Genome Sequencing Center for Infectious Disease"/>
            <person name="Wu L."/>
            <person name="Ma J."/>
        </authorList>
    </citation>
    <scope>NUCLEOTIDE SEQUENCE [LARGE SCALE GENOMIC DNA]</scope>
    <source>
        <strain evidence="5 6">JCM 14901</strain>
    </source>
</reference>
<dbReference type="EMBL" id="BAAAOG010000001">
    <property type="protein sequence ID" value="GAA1948581.1"/>
    <property type="molecule type" value="Genomic_DNA"/>
</dbReference>
<name>A0ABN2QAV4_9MICO</name>